<proteinExistence type="predicted"/>
<evidence type="ECO:0000259" key="3">
    <source>
        <dbReference type="SMART" id="SM00062"/>
    </source>
</evidence>
<dbReference type="EMBL" id="FRAC01000007">
    <property type="protein sequence ID" value="SHJ79340.1"/>
    <property type="molecule type" value="Genomic_DNA"/>
</dbReference>
<evidence type="ECO:0000313" key="4">
    <source>
        <dbReference type="EMBL" id="SHJ79340.1"/>
    </source>
</evidence>
<organism evidence="4 5">
    <name type="scientific">Anaerocolumna jejuensis DSM 15929</name>
    <dbReference type="NCBI Taxonomy" id="1121322"/>
    <lineage>
        <taxon>Bacteria</taxon>
        <taxon>Bacillati</taxon>
        <taxon>Bacillota</taxon>
        <taxon>Clostridia</taxon>
        <taxon>Lachnospirales</taxon>
        <taxon>Lachnospiraceae</taxon>
        <taxon>Anaerocolumna</taxon>
    </lineage>
</organism>
<evidence type="ECO:0000256" key="1">
    <source>
        <dbReference type="ARBA" id="ARBA00022729"/>
    </source>
</evidence>
<dbReference type="SMART" id="SM00062">
    <property type="entry name" value="PBPb"/>
    <property type="match status" value="1"/>
</dbReference>
<dbReference type="Gene3D" id="3.40.190.10">
    <property type="entry name" value="Periplasmic binding protein-like II"/>
    <property type="match status" value="2"/>
</dbReference>
<keyword evidence="5" id="KW-1185">Reference proteome</keyword>
<keyword evidence="1" id="KW-0732">Signal</keyword>
<dbReference type="PANTHER" id="PTHR35936:SF19">
    <property type="entry name" value="AMINO-ACID-BINDING PROTEIN YXEM-RELATED"/>
    <property type="match status" value="1"/>
</dbReference>
<sequence length="345" mass="37309">MKEKHFHTPLFMAVPQNCLRYAMGASMKRVNVKKSIVLMLALIMVLVMATGCGTKSTSGSNASANGGEATKAADGGETTEAAKDDSQVSGSESKLLQKIKEKGYIQIGSSNDAPFSYTDVDSGELKGVDIEILREICKRLGIPDIKMKVIDFSNLLVELNNNNIDMVVDAMYVKDDRLKIAAFTDKWYQEGEAVVIPADSTIASKEDLKGKKIGAQPGTTFYETAQKWLDDGKIGKLEAYDNQATLMTAVNMGKVDAVVTDGIVAGYTLASDSALKLKLLSPYEAEASGQIGAALRFEDKDFLTEVNTTLNAMKDDGTLLTILKNYGLTEDYFVGTEDGKTTNIK</sequence>
<dbReference type="InterPro" id="IPR001638">
    <property type="entry name" value="Solute-binding_3/MltF_N"/>
</dbReference>
<dbReference type="Proteomes" id="UP000184386">
    <property type="component" value="Unassembled WGS sequence"/>
</dbReference>
<protein>
    <submittedName>
        <fullName evidence="4">Polar amino acid transport system substrate-binding protein</fullName>
    </submittedName>
</protein>
<dbReference type="Pfam" id="PF00497">
    <property type="entry name" value="SBP_bac_3"/>
    <property type="match status" value="1"/>
</dbReference>
<reference evidence="4 5" key="1">
    <citation type="submission" date="2016-11" db="EMBL/GenBank/DDBJ databases">
        <authorList>
            <person name="Jaros S."/>
            <person name="Januszkiewicz K."/>
            <person name="Wedrychowicz H."/>
        </authorList>
    </citation>
    <scope>NUCLEOTIDE SEQUENCE [LARGE SCALE GENOMIC DNA]</scope>
    <source>
        <strain evidence="4 5">DSM 15929</strain>
    </source>
</reference>
<dbReference type="AlphaFoldDB" id="A0A1M6M7J6"/>
<feature type="compositionally biased region" description="Low complexity" evidence="2">
    <location>
        <begin position="56"/>
        <end position="67"/>
    </location>
</feature>
<dbReference type="STRING" id="1121322.SAMN02745136_00879"/>
<evidence type="ECO:0000256" key="2">
    <source>
        <dbReference type="SAM" id="MobiDB-lite"/>
    </source>
</evidence>
<dbReference type="SUPFAM" id="SSF53850">
    <property type="entry name" value="Periplasmic binding protein-like II"/>
    <property type="match status" value="1"/>
</dbReference>
<feature type="domain" description="Solute-binding protein family 3/N-terminal" evidence="3">
    <location>
        <begin position="104"/>
        <end position="330"/>
    </location>
</feature>
<dbReference type="RefSeq" id="WP_242962372.1">
    <property type="nucleotide sequence ID" value="NZ_FRAC01000007.1"/>
</dbReference>
<dbReference type="PANTHER" id="PTHR35936">
    <property type="entry name" value="MEMBRANE-BOUND LYTIC MUREIN TRANSGLYCOSYLASE F"/>
    <property type="match status" value="1"/>
</dbReference>
<evidence type="ECO:0000313" key="5">
    <source>
        <dbReference type="Proteomes" id="UP000184386"/>
    </source>
</evidence>
<dbReference type="CDD" id="cd13530">
    <property type="entry name" value="PBP2_peptides_like"/>
    <property type="match status" value="1"/>
</dbReference>
<gene>
    <name evidence="4" type="ORF">SAMN02745136_00879</name>
</gene>
<feature type="region of interest" description="Disordered" evidence="2">
    <location>
        <begin position="56"/>
        <end position="92"/>
    </location>
</feature>
<accession>A0A1M6M7J6</accession>
<name>A0A1M6M7J6_9FIRM</name>